<evidence type="ECO:0000313" key="3">
    <source>
        <dbReference type="Proteomes" id="UP001148838"/>
    </source>
</evidence>
<dbReference type="Gene3D" id="3.30.420.10">
    <property type="entry name" value="Ribonuclease H-like superfamily/Ribonuclease H"/>
    <property type="match status" value="1"/>
</dbReference>
<dbReference type="PANTHER" id="PTHR23022">
    <property type="entry name" value="TRANSPOSABLE ELEMENT-RELATED"/>
    <property type="match status" value="1"/>
</dbReference>
<dbReference type="InterPro" id="IPR036397">
    <property type="entry name" value="RNaseH_sf"/>
</dbReference>
<dbReference type="Proteomes" id="UP001148838">
    <property type="component" value="Unassembled WGS sequence"/>
</dbReference>
<dbReference type="InterPro" id="IPR038717">
    <property type="entry name" value="Tc1-like_DDE_dom"/>
</dbReference>
<protein>
    <recommendedName>
        <fullName evidence="1">Tc1-like transposase DDE domain-containing protein</fullName>
    </recommendedName>
</protein>
<dbReference type="InterPro" id="IPR052338">
    <property type="entry name" value="Transposase_5"/>
</dbReference>
<sequence length="379" mass="44635">MSKRLLFAKEYLEKDQDWWIRIIFSDESKFNISESDGQITVWRRRNEEFSEQNLQATVKDEVGSVMVWGCMSARGVGNLVFIDGKMDKYSYLQRLKDNLQQSAEKKGIHDRFAFYQDNGPKNMSYIVQLWSLYHCPKVLHPPPQSPDMNVIEHLWDRLEKQVRKPIKSKLHLKERLQKEWRNVCKVYTRKLVQIKCPKTDLNLTSDTNKAQFMRQLGQKIMGSKPFQLNPRLSHVAFRTVSCETWTLTLREEQRLKVFENKVLRKIFGAKRDEVTGEWRKLHNAELRALYSSPDIIRNIKSRRLRWAGHVARMGESKNARYRKMVTEFKRERAGNEVLNIVLKKSVSVTSSGNINAVDHMISETRRIGLKRVSETLKFC</sequence>
<dbReference type="EMBL" id="JAJSOF020000015">
    <property type="protein sequence ID" value="KAJ4441365.1"/>
    <property type="molecule type" value="Genomic_DNA"/>
</dbReference>
<feature type="domain" description="Tc1-like transposase DDE" evidence="1">
    <location>
        <begin position="21"/>
        <end position="169"/>
    </location>
</feature>
<gene>
    <name evidence="2" type="ORF">ANN_11220</name>
</gene>
<keyword evidence="3" id="KW-1185">Reference proteome</keyword>
<comment type="caution">
    <text evidence="2">The sequence shown here is derived from an EMBL/GenBank/DDBJ whole genome shotgun (WGS) entry which is preliminary data.</text>
</comment>
<name>A0ABQ8T646_PERAM</name>
<organism evidence="2 3">
    <name type="scientific">Periplaneta americana</name>
    <name type="common">American cockroach</name>
    <name type="synonym">Blatta americana</name>
    <dbReference type="NCBI Taxonomy" id="6978"/>
    <lineage>
        <taxon>Eukaryota</taxon>
        <taxon>Metazoa</taxon>
        <taxon>Ecdysozoa</taxon>
        <taxon>Arthropoda</taxon>
        <taxon>Hexapoda</taxon>
        <taxon>Insecta</taxon>
        <taxon>Pterygota</taxon>
        <taxon>Neoptera</taxon>
        <taxon>Polyneoptera</taxon>
        <taxon>Dictyoptera</taxon>
        <taxon>Blattodea</taxon>
        <taxon>Blattoidea</taxon>
        <taxon>Blattidae</taxon>
        <taxon>Blattinae</taxon>
        <taxon>Periplaneta</taxon>
    </lineage>
</organism>
<proteinExistence type="predicted"/>
<evidence type="ECO:0000259" key="1">
    <source>
        <dbReference type="Pfam" id="PF13358"/>
    </source>
</evidence>
<accession>A0ABQ8T646</accession>
<dbReference type="PANTHER" id="PTHR23022:SF134">
    <property type="entry name" value="TRANSPOSABLE ELEMENT TC1 TRANSPOSASE"/>
    <property type="match status" value="1"/>
</dbReference>
<reference evidence="2 3" key="1">
    <citation type="journal article" date="2022" name="Allergy">
        <title>Genome assembly and annotation of Periplaneta americana reveal a comprehensive cockroach allergen profile.</title>
        <authorList>
            <person name="Wang L."/>
            <person name="Xiong Q."/>
            <person name="Saelim N."/>
            <person name="Wang L."/>
            <person name="Nong W."/>
            <person name="Wan A.T."/>
            <person name="Shi M."/>
            <person name="Liu X."/>
            <person name="Cao Q."/>
            <person name="Hui J.H.L."/>
            <person name="Sookrung N."/>
            <person name="Leung T.F."/>
            <person name="Tungtrongchitr A."/>
            <person name="Tsui S.K.W."/>
        </authorList>
    </citation>
    <scope>NUCLEOTIDE SEQUENCE [LARGE SCALE GENOMIC DNA]</scope>
    <source>
        <strain evidence="2">PWHHKU_190912</strain>
    </source>
</reference>
<dbReference type="Pfam" id="PF13358">
    <property type="entry name" value="DDE_3"/>
    <property type="match status" value="1"/>
</dbReference>
<evidence type="ECO:0000313" key="2">
    <source>
        <dbReference type="EMBL" id="KAJ4441365.1"/>
    </source>
</evidence>